<dbReference type="CDD" id="cd02808">
    <property type="entry name" value="GltS_FMN"/>
    <property type="match status" value="1"/>
</dbReference>
<comment type="cofactor">
    <cofactor evidence="2">
        <name>[3Fe-4S] cluster</name>
        <dbReference type="ChEBI" id="CHEBI:21137"/>
    </cofactor>
</comment>
<evidence type="ECO:0000256" key="13">
    <source>
        <dbReference type="ARBA" id="ARBA00023014"/>
    </source>
</evidence>
<dbReference type="NCBIfam" id="NF008730">
    <property type="entry name" value="PRK11750.1"/>
    <property type="match status" value="1"/>
</dbReference>
<gene>
    <name evidence="19" type="primary">gltB</name>
    <name evidence="19" type="ORF">FKZ61_12260</name>
</gene>
<organism evidence="19 20">
    <name type="scientific">Litorilinea aerophila</name>
    <dbReference type="NCBI Taxonomy" id="1204385"/>
    <lineage>
        <taxon>Bacteria</taxon>
        <taxon>Bacillati</taxon>
        <taxon>Chloroflexota</taxon>
        <taxon>Caldilineae</taxon>
        <taxon>Caldilineales</taxon>
        <taxon>Caldilineaceae</taxon>
        <taxon>Litorilinea</taxon>
    </lineage>
</organism>
<evidence type="ECO:0000256" key="5">
    <source>
        <dbReference type="ARBA" id="ARBA00022605"/>
    </source>
</evidence>
<sequence length="1578" mass="172987">MSRTDQKDWQRSGEQEGGVSTPCPTPVYGLPPKQGLYDPRFEHDACGIGFVAHIEGRRSHEVLEMALEALCNHAHRGAVADDRKTGDGAGVLTQIPYEFFSRELKRMGITPPPPGDLAVGQLFLFRQDPEDRARAMEIIRAVCAELKLNVLTFRSVPVIDAALGRRAEASRPWMEQVIVARTPEACAAGDEFERLLYLARKRIIHRARTAGVQRLYIASFSSRTIVYKGLVLAEELQHFYPDLSDSDFKTAIAVFHQRYSTNTMPTWERAQPFRLICHNGEINTLQGNVNWMRAREQDLAHPLWGDAIHDLLPIIGRDGSDSSKFDNALELLVRSGRDIRHALMMMVPEAWERLPEGEVSPERRAFYQYHSALLEPWDGPAAVTFTDGRLVGTILDRNGLRPARYVVLDNGYVISSSEAGAVDYDERDVVKKGRLGPGQILCVDTATGQLLNDDEITRIFATRRPYGSWVEENLLPLDRVVAQRAEQGYTAGQADVLSHPVDGSNGAAPATNGADAGARHRAPLSNRQASFGYTSEEMVVVLRPMVTEGKEPVGSMGDDTPVAAFSQLPRPLFHYFKQRFAEVTNPPIDPLREEMVMSLRMLLGQRANLLSELPEATRLVELKSPILKPDQMATLRTLSEPEFRAATVDAVWQLPAADEQNPSRAGAALRAAVERLCREAEEAVRGGAHILIISDVKADRHTLPIPSLLAVGAVHHHLIRQGLRMNASLICESGEPREVHHFAALIGYGANAVYPYLVYETIAEMVAEGRHTGNMTLAQAQNNFVKAVDKGLLKVMSKMGISTIDSYCGAQIFEAIGVGQELIDLAFVETPSLVGGIGFDTVAEDVLAWHRAGYPDGNEEKTVRLSTWGLYKPRRGGELHTWNPQSVQFLHKAVRATDERERLAFYQKYRDLVNGMKIAPRHLLDFRRTRPPVPLEQVEPIERILQRFSTAAMSHGALSSEAHETLAIAMNRLGGMSNSGEGGEAKERYFTERASKIKQVASGRFGVTPEYLMSAEELQIKMAQGSKPGEGGQLPGHKVTAEIAVLRHSTPGVALISPPPHHDIYSIEDLAQLIYDLKTVNPNARVSVKLVSEIGVGTIAAGVAKGFADVIHISGHSGGTGASPLSSVKNAGLPWEIGLAETQQTLLVNGLRTRVRLRTDGGLATGRDVVIAAMLGADEFSFGTSAMIAEGCIMARVCHKNTCPVGVATQNPELRAKFDGTPEMVMHFMTHLAQDVRQILADLGFRSLDEVIGHPEMLVQVIHGRDAGFMDLSPLLYTPDTGSARRNVLPRNDLPTLEENTLGNRIVEQVLASLQANPDAPVALSHKIRNTQRTVGAKLSGQLALRYGDKGLPEGHIRITFTGSAGQSFGAFGIQGLNLELIGEAQDYVGKGLSGGEIVIRPPERVRFVPHQNVILGNTALYGATGGRLFAAGLAGERFAVRNSGAIAVVEGAGEHCCEYMTGGVVVVLGETGRNFGAGMTGGHAYVYDIAENFERRYNPELIAIRRLQEEDVAELKALIQQHWEKTGSLRAQSILEDWETHRHYFWYVAPRENVVAIEAATEGSGQVEEEEGDKVRE</sequence>
<dbReference type="FunFam" id="3.20.20.70:FF:000031">
    <property type="entry name" value="Glutamate synthase 1 [NADH]"/>
    <property type="match status" value="1"/>
</dbReference>
<evidence type="ECO:0000256" key="3">
    <source>
        <dbReference type="ARBA" id="ARBA00001974"/>
    </source>
</evidence>
<proteinExistence type="inferred from homology"/>
<keyword evidence="7" id="KW-0288">FMN</keyword>
<evidence type="ECO:0000256" key="1">
    <source>
        <dbReference type="ARBA" id="ARBA00001917"/>
    </source>
</evidence>
<dbReference type="GO" id="GO:0046872">
    <property type="term" value="F:metal ion binding"/>
    <property type="evidence" value="ECO:0007669"/>
    <property type="project" value="UniProtKB-KW"/>
</dbReference>
<dbReference type="EC" id="1.4.1.13" evidence="19"/>
<dbReference type="CDD" id="cd00713">
    <property type="entry name" value="GltS"/>
    <property type="match status" value="1"/>
</dbReference>
<dbReference type="PANTHER" id="PTHR11938:SF133">
    <property type="entry name" value="GLUTAMATE SYNTHASE (NADH)"/>
    <property type="match status" value="1"/>
</dbReference>
<reference evidence="19 20" key="1">
    <citation type="submission" date="2019-06" db="EMBL/GenBank/DDBJ databases">
        <title>Genome sequence of Litorilinea aerophila BAA-2444.</title>
        <authorList>
            <person name="Maclea K.S."/>
            <person name="Maurais E.G."/>
            <person name="Iannazzi L.C."/>
        </authorList>
    </citation>
    <scope>NUCLEOTIDE SEQUENCE [LARGE SCALE GENOMIC DNA]</scope>
    <source>
        <strain evidence="19 20">ATCC BAA-2444</strain>
    </source>
</reference>
<dbReference type="CDD" id="cd00982">
    <property type="entry name" value="gltB_C"/>
    <property type="match status" value="1"/>
</dbReference>
<protein>
    <submittedName>
        <fullName evidence="19">Glutamate synthase large subunit</fullName>
        <ecNumber evidence="19">1.4.1.13</ecNumber>
    </submittedName>
</protein>
<comment type="pathway">
    <text evidence="16">Amino-acid biosynthesis.</text>
</comment>
<dbReference type="SUPFAM" id="SSF56235">
    <property type="entry name" value="N-terminal nucleophile aminohydrolases (Ntn hydrolases)"/>
    <property type="match status" value="1"/>
</dbReference>
<comment type="caution">
    <text evidence="19">The sequence shown here is derived from an EMBL/GenBank/DDBJ whole genome shotgun (WGS) entry which is preliminary data.</text>
</comment>
<dbReference type="FunFam" id="3.60.20.10:FF:000001">
    <property type="entry name" value="Glutamate synthase, large subunit"/>
    <property type="match status" value="1"/>
</dbReference>
<feature type="compositionally biased region" description="Low complexity" evidence="17">
    <location>
        <begin position="506"/>
        <end position="516"/>
    </location>
</feature>
<dbReference type="Gene3D" id="3.60.20.10">
    <property type="entry name" value="Glutamine Phosphoribosylpyrophosphate, subunit 1, domain 1"/>
    <property type="match status" value="1"/>
</dbReference>
<keyword evidence="9" id="KW-0274">FAD</keyword>
<evidence type="ECO:0000256" key="7">
    <source>
        <dbReference type="ARBA" id="ARBA00022643"/>
    </source>
</evidence>
<dbReference type="Pfam" id="PF00310">
    <property type="entry name" value="GATase_2"/>
    <property type="match status" value="1"/>
</dbReference>
<dbReference type="InterPro" id="IPR029055">
    <property type="entry name" value="Ntn_hydrolases_N"/>
</dbReference>
<keyword evidence="8" id="KW-0479">Metal-binding</keyword>
<dbReference type="GO" id="GO:0051538">
    <property type="term" value="F:3 iron, 4 sulfur cluster binding"/>
    <property type="evidence" value="ECO:0007669"/>
    <property type="project" value="UniProtKB-KW"/>
</dbReference>
<evidence type="ECO:0000256" key="12">
    <source>
        <dbReference type="ARBA" id="ARBA00023004"/>
    </source>
</evidence>
<dbReference type="InterPro" id="IPR017932">
    <property type="entry name" value="GATase_2_dom"/>
</dbReference>
<dbReference type="RefSeq" id="WP_141610428.1">
    <property type="nucleotide sequence ID" value="NZ_VIGC02000014.1"/>
</dbReference>
<keyword evidence="15" id="KW-0003">3Fe-4S</keyword>
<dbReference type="Gene3D" id="3.20.20.70">
    <property type="entry name" value="Aldolase class I"/>
    <property type="match status" value="2"/>
</dbReference>
<accession>A0A540VF76</accession>
<dbReference type="Pfam" id="PF01645">
    <property type="entry name" value="Glu_synthase"/>
    <property type="match status" value="1"/>
</dbReference>
<evidence type="ECO:0000256" key="15">
    <source>
        <dbReference type="ARBA" id="ARBA00023291"/>
    </source>
</evidence>
<dbReference type="InterPro" id="IPR002932">
    <property type="entry name" value="Glu_synthdom"/>
</dbReference>
<dbReference type="GO" id="GO:0019676">
    <property type="term" value="P:ammonia assimilation cycle"/>
    <property type="evidence" value="ECO:0007669"/>
    <property type="project" value="TreeGrafter"/>
</dbReference>
<dbReference type="PANTHER" id="PTHR11938">
    <property type="entry name" value="FAD NADPH DEHYDROGENASE/OXIDOREDUCTASE"/>
    <property type="match status" value="1"/>
</dbReference>
<dbReference type="Pfam" id="PF01493">
    <property type="entry name" value="GXGXG"/>
    <property type="match status" value="1"/>
</dbReference>
<keyword evidence="20" id="KW-1185">Reference proteome</keyword>
<evidence type="ECO:0000313" key="20">
    <source>
        <dbReference type="Proteomes" id="UP000317371"/>
    </source>
</evidence>
<dbReference type="InterPro" id="IPR006982">
    <property type="entry name" value="Glu_synth_centr_N"/>
</dbReference>
<dbReference type="InterPro" id="IPR013785">
    <property type="entry name" value="Aldolase_TIM"/>
</dbReference>
<dbReference type="SUPFAM" id="SSF51395">
    <property type="entry name" value="FMN-linked oxidoreductases"/>
    <property type="match status" value="1"/>
</dbReference>
<evidence type="ECO:0000259" key="18">
    <source>
        <dbReference type="PROSITE" id="PS51278"/>
    </source>
</evidence>
<evidence type="ECO:0000256" key="10">
    <source>
        <dbReference type="ARBA" id="ARBA00022962"/>
    </source>
</evidence>
<dbReference type="Proteomes" id="UP000317371">
    <property type="component" value="Unassembled WGS sequence"/>
</dbReference>
<keyword evidence="10" id="KW-0315">Glutamine amidotransferase</keyword>
<dbReference type="FunFam" id="2.160.20.60:FF:000001">
    <property type="entry name" value="Glutamate synthase, large subunit"/>
    <property type="match status" value="1"/>
</dbReference>
<evidence type="ECO:0000256" key="8">
    <source>
        <dbReference type="ARBA" id="ARBA00022723"/>
    </source>
</evidence>
<dbReference type="Gene3D" id="2.160.20.60">
    <property type="entry name" value="Glutamate synthase, alpha subunit, C-terminal domain"/>
    <property type="match status" value="1"/>
</dbReference>
<dbReference type="InterPro" id="IPR002489">
    <property type="entry name" value="Glu_synth_asu_C"/>
</dbReference>
<dbReference type="PROSITE" id="PS51278">
    <property type="entry name" value="GATASE_TYPE_2"/>
    <property type="match status" value="1"/>
</dbReference>
<name>A0A540VF76_9CHLR</name>
<keyword evidence="14" id="KW-0314">Glutamate biosynthesis</keyword>
<evidence type="ECO:0000256" key="9">
    <source>
        <dbReference type="ARBA" id="ARBA00022827"/>
    </source>
</evidence>
<evidence type="ECO:0000256" key="6">
    <source>
        <dbReference type="ARBA" id="ARBA00022630"/>
    </source>
</evidence>
<keyword evidence="13" id="KW-0411">Iron-sulfur</keyword>
<dbReference type="InParanoid" id="A0A540VF76"/>
<keyword evidence="5" id="KW-0028">Amino-acid biosynthesis</keyword>
<keyword evidence="12" id="KW-0408">Iron</keyword>
<evidence type="ECO:0000256" key="14">
    <source>
        <dbReference type="ARBA" id="ARBA00023164"/>
    </source>
</evidence>
<evidence type="ECO:0000256" key="4">
    <source>
        <dbReference type="ARBA" id="ARBA00009716"/>
    </source>
</evidence>
<comment type="cofactor">
    <cofactor evidence="1">
        <name>FMN</name>
        <dbReference type="ChEBI" id="CHEBI:58210"/>
    </cofactor>
</comment>
<evidence type="ECO:0000256" key="11">
    <source>
        <dbReference type="ARBA" id="ARBA00023002"/>
    </source>
</evidence>
<evidence type="ECO:0000256" key="16">
    <source>
        <dbReference type="ARBA" id="ARBA00029440"/>
    </source>
</evidence>
<keyword evidence="6" id="KW-0285">Flavoprotein</keyword>
<dbReference type="EMBL" id="VIGC01000014">
    <property type="protein sequence ID" value="TQE95372.1"/>
    <property type="molecule type" value="Genomic_DNA"/>
</dbReference>
<dbReference type="InterPro" id="IPR050711">
    <property type="entry name" value="ET-N_metabolism_enzyme"/>
</dbReference>
<comment type="similarity">
    <text evidence="4">Belongs to the glutamate synthase family.</text>
</comment>
<dbReference type="OrthoDB" id="9758182at2"/>
<feature type="domain" description="Glutamine amidotransferase type-2" evidence="18">
    <location>
        <begin position="46"/>
        <end position="446"/>
    </location>
</feature>
<comment type="cofactor">
    <cofactor evidence="3">
        <name>FAD</name>
        <dbReference type="ChEBI" id="CHEBI:57692"/>
    </cofactor>
</comment>
<evidence type="ECO:0000313" key="19">
    <source>
        <dbReference type="EMBL" id="TQE95372.1"/>
    </source>
</evidence>
<evidence type="ECO:0000256" key="17">
    <source>
        <dbReference type="SAM" id="MobiDB-lite"/>
    </source>
</evidence>
<dbReference type="GO" id="GO:0004355">
    <property type="term" value="F:glutamate synthase (NADPH) activity"/>
    <property type="evidence" value="ECO:0007669"/>
    <property type="project" value="UniProtKB-EC"/>
</dbReference>
<feature type="compositionally biased region" description="Basic and acidic residues" evidence="17">
    <location>
        <begin position="1"/>
        <end position="14"/>
    </location>
</feature>
<dbReference type="Pfam" id="PF04898">
    <property type="entry name" value="Glu_syn_central"/>
    <property type="match status" value="1"/>
</dbReference>
<feature type="region of interest" description="Disordered" evidence="17">
    <location>
        <begin position="1"/>
        <end position="27"/>
    </location>
</feature>
<keyword evidence="11 19" id="KW-0560">Oxidoreductase</keyword>
<dbReference type="InterPro" id="IPR036485">
    <property type="entry name" value="Glu_synth_asu_C_sf"/>
</dbReference>
<evidence type="ECO:0000256" key="2">
    <source>
        <dbReference type="ARBA" id="ARBA00001927"/>
    </source>
</evidence>
<dbReference type="GO" id="GO:0006537">
    <property type="term" value="P:glutamate biosynthetic process"/>
    <property type="evidence" value="ECO:0007669"/>
    <property type="project" value="UniProtKB-KW"/>
</dbReference>
<dbReference type="SUPFAM" id="SSF69336">
    <property type="entry name" value="Alpha subunit of glutamate synthase, C-terminal domain"/>
    <property type="match status" value="1"/>
</dbReference>
<feature type="region of interest" description="Disordered" evidence="17">
    <location>
        <begin position="496"/>
        <end position="519"/>
    </location>
</feature>